<dbReference type="Pfam" id="PF12704">
    <property type="entry name" value="MacB_PCD"/>
    <property type="match status" value="2"/>
</dbReference>
<comment type="subcellular location">
    <subcellularLocation>
        <location evidence="1">Cell membrane</location>
        <topology evidence="1">Multi-pass membrane protein</topology>
    </subcellularLocation>
</comment>
<feature type="transmembrane region" description="Helical" evidence="6">
    <location>
        <begin position="291"/>
        <end position="312"/>
    </location>
</feature>
<dbReference type="InterPro" id="IPR003838">
    <property type="entry name" value="ABC3_permease_C"/>
</dbReference>
<feature type="transmembrane region" description="Helical" evidence="6">
    <location>
        <begin position="429"/>
        <end position="454"/>
    </location>
</feature>
<feature type="domain" description="MacB-like periplasmic core" evidence="8">
    <location>
        <begin position="491"/>
        <end position="633"/>
    </location>
</feature>
<evidence type="ECO:0000313" key="10">
    <source>
        <dbReference type="Proteomes" id="UP000659124"/>
    </source>
</evidence>
<evidence type="ECO:0000256" key="1">
    <source>
        <dbReference type="ARBA" id="ARBA00004651"/>
    </source>
</evidence>
<dbReference type="PANTHER" id="PTHR30572">
    <property type="entry name" value="MEMBRANE COMPONENT OF TRANSPORTER-RELATED"/>
    <property type="match status" value="1"/>
</dbReference>
<feature type="transmembrane region" description="Helical" evidence="6">
    <location>
        <begin position="678"/>
        <end position="703"/>
    </location>
</feature>
<proteinExistence type="predicted"/>
<keyword evidence="3 6" id="KW-0812">Transmembrane</keyword>
<comment type="caution">
    <text evidence="9">The sequence shown here is derived from an EMBL/GenBank/DDBJ whole genome shotgun (WGS) entry which is preliminary data.</text>
</comment>
<feature type="domain" description="ABC3 transporter permease C-terminal" evidence="7">
    <location>
        <begin position="682"/>
        <end position="791"/>
    </location>
</feature>
<evidence type="ECO:0000256" key="2">
    <source>
        <dbReference type="ARBA" id="ARBA00022475"/>
    </source>
</evidence>
<organism evidence="9 10">
    <name type="scientific">Chitinophaga qingshengii</name>
    <dbReference type="NCBI Taxonomy" id="1569794"/>
    <lineage>
        <taxon>Bacteria</taxon>
        <taxon>Pseudomonadati</taxon>
        <taxon>Bacteroidota</taxon>
        <taxon>Chitinophagia</taxon>
        <taxon>Chitinophagales</taxon>
        <taxon>Chitinophagaceae</taxon>
        <taxon>Chitinophaga</taxon>
    </lineage>
</organism>
<name>A0ABR7TVL1_9BACT</name>
<keyword evidence="5 6" id="KW-0472">Membrane</keyword>
<dbReference type="InterPro" id="IPR025857">
    <property type="entry name" value="MacB_PCD"/>
</dbReference>
<feature type="transmembrane region" description="Helical" evidence="6">
    <location>
        <begin position="762"/>
        <end position="781"/>
    </location>
</feature>
<keyword evidence="10" id="KW-1185">Reference proteome</keyword>
<reference evidence="9 10" key="1">
    <citation type="submission" date="2020-09" db="EMBL/GenBank/DDBJ databases">
        <title>Genome sequences of type strains of Chitinophaga qingshengii and Chitinophaga varians.</title>
        <authorList>
            <person name="Kittiwongwattana C."/>
        </authorList>
    </citation>
    <scope>NUCLEOTIDE SEQUENCE [LARGE SCALE GENOMIC DNA]</scope>
    <source>
        <strain evidence="9 10">JCM 30026</strain>
    </source>
</reference>
<dbReference type="Proteomes" id="UP000659124">
    <property type="component" value="Unassembled WGS sequence"/>
</dbReference>
<evidence type="ECO:0000313" key="9">
    <source>
        <dbReference type="EMBL" id="MBC9933685.1"/>
    </source>
</evidence>
<dbReference type="RefSeq" id="WP_188090811.1">
    <property type="nucleotide sequence ID" value="NZ_JACVFC010000004.1"/>
</dbReference>
<dbReference type="EMBL" id="JACVFC010000004">
    <property type="protein sequence ID" value="MBC9933685.1"/>
    <property type="molecule type" value="Genomic_DNA"/>
</dbReference>
<evidence type="ECO:0000256" key="5">
    <source>
        <dbReference type="ARBA" id="ARBA00023136"/>
    </source>
</evidence>
<feature type="domain" description="ABC3 transporter permease C-terminal" evidence="7">
    <location>
        <begin position="298"/>
        <end position="415"/>
    </location>
</feature>
<keyword evidence="4 6" id="KW-1133">Transmembrane helix</keyword>
<dbReference type="InterPro" id="IPR050250">
    <property type="entry name" value="Macrolide_Exporter_MacB"/>
</dbReference>
<protein>
    <submittedName>
        <fullName evidence="9">ABC transporter permease</fullName>
    </submittedName>
</protein>
<sequence>MFTSYLRIAWRNLWKQKVFATVNMAGMSVAICVALLLSLTAYHEWSYDNFQENRNNVYQLYRQDITAKGVRVSKSFSEPMADVLKKELPGVKHVSRIGGGEMPVRYKNKNIYLDVEMVDADFLQMFSFPLQKGNPHTALDKLDQLVLTPQSAQSLFNQEDPVGKTVEVSINDRWKPFVVSAVSDKIPDNSTISYEALARFENVEDYHEIKGDWHFSTYPVMVEMEPSAKAAVLNKGLITIANKYMADLIKDLKTMGGTPDEEGQLLRIQTIALKDLHLSPNSTFSTGLNPLYPWMMLLLACLIIGIACINFINLSVARSFTRGGEIGLRKALGAMDRQLMMQFWTEAFLLCFISLLVSMVLAAILLPYYNATFRHDLSFRLLENGWLVLAIASGFFLVTLLAGGYPAWKIARVNIIQVLKGKLSLTKGGGVRNGLIVFQFVVAALLISCTAIIWQQLNFIRAAPLGYNTTQVISIPIDNASQQALVAMRNRLASEPAVESVTGSMLNLGMGKDGSSGNWVLGFDYKGNQVSSQNIVVDYDYVKTLDLKMVTGRDFSRQYGADTTGVIINEQMAKQLGEKDPLNIILNTNGRTFHVIGVVKDYHFESLRNKISPLMLTMSATVRLNYLFVKVNTNHPVATMDKIYGIWKEINPLAKNDPSFLDENADRLYRQEARFSKIFMSGAILAIVISCMGLFAIAVLVIAQRRKEIGIRKVLGASVSGIVLLLSRDFLKLVLIGVFLATPIAWYGMQRWLSSFAFHTEIHWWIFALVGVVAVVIALITTSLQAIRAALANPVKSLKID</sequence>
<keyword evidence="2" id="KW-1003">Cell membrane</keyword>
<feature type="domain" description="MacB-like periplasmic core" evidence="8">
    <location>
        <begin position="22"/>
        <end position="190"/>
    </location>
</feature>
<feature type="transmembrane region" description="Helical" evidence="6">
    <location>
        <begin position="730"/>
        <end position="750"/>
    </location>
</feature>
<evidence type="ECO:0000259" key="8">
    <source>
        <dbReference type="Pfam" id="PF12704"/>
    </source>
</evidence>
<feature type="transmembrane region" description="Helical" evidence="6">
    <location>
        <begin position="21"/>
        <end position="42"/>
    </location>
</feature>
<gene>
    <name evidence="9" type="ORF">ICL07_25065</name>
</gene>
<evidence type="ECO:0000256" key="4">
    <source>
        <dbReference type="ARBA" id="ARBA00022989"/>
    </source>
</evidence>
<evidence type="ECO:0000256" key="6">
    <source>
        <dbReference type="SAM" id="Phobius"/>
    </source>
</evidence>
<dbReference type="PANTHER" id="PTHR30572:SF18">
    <property type="entry name" value="ABC-TYPE MACROLIDE FAMILY EXPORT SYSTEM PERMEASE COMPONENT 2"/>
    <property type="match status" value="1"/>
</dbReference>
<accession>A0ABR7TVL1</accession>
<evidence type="ECO:0000256" key="3">
    <source>
        <dbReference type="ARBA" id="ARBA00022692"/>
    </source>
</evidence>
<dbReference type="Pfam" id="PF02687">
    <property type="entry name" value="FtsX"/>
    <property type="match status" value="2"/>
</dbReference>
<evidence type="ECO:0000259" key="7">
    <source>
        <dbReference type="Pfam" id="PF02687"/>
    </source>
</evidence>
<feature type="transmembrane region" description="Helical" evidence="6">
    <location>
        <begin position="386"/>
        <end position="408"/>
    </location>
</feature>
<feature type="transmembrane region" description="Helical" evidence="6">
    <location>
        <begin position="347"/>
        <end position="366"/>
    </location>
</feature>